<dbReference type="AlphaFoldDB" id="A0AAD0E375"/>
<dbReference type="SMART" id="SM00823">
    <property type="entry name" value="PKS_PP"/>
    <property type="match status" value="1"/>
</dbReference>
<dbReference type="SMART" id="SM01294">
    <property type="entry name" value="PKS_PP_betabranch"/>
    <property type="match status" value="1"/>
</dbReference>
<dbReference type="GO" id="GO:0016020">
    <property type="term" value="C:membrane"/>
    <property type="evidence" value="ECO:0007669"/>
    <property type="project" value="GOC"/>
</dbReference>
<dbReference type="GO" id="GO:0000036">
    <property type="term" value="F:acyl carrier activity"/>
    <property type="evidence" value="ECO:0007669"/>
    <property type="project" value="TreeGrafter"/>
</dbReference>
<organism evidence="10 11">
    <name type="scientific">Mycobacterium marseillense</name>
    <dbReference type="NCBI Taxonomy" id="701042"/>
    <lineage>
        <taxon>Bacteria</taxon>
        <taxon>Bacillati</taxon>
        <taxon>Actinomycetota</taxon>
        <taxon>Actinomycetes</taxon>
        <taxon>Mycobacteriales</taxon>
        <taxon>Mycobacteriaceae</taxon>
        <taxon>Mycobacterium</taxon>
        <taxon>Mycobacterium avium complex (MAC)</taxon>
    </lineage>
</organism>
<evidence type="ECO:0000313" key="11">
    <source>
        <dbReference type="Proteomes" id="UP000216246"/>
    </source>
</evidence>
<dbReference type="InterPro" id="IPR036736">
    <property type="entry name" value="ACP-like_sf"/>
</dbReference>
<dbReference type="GO" id="GO:0009245">
    <property type="term" value="P:lipid A biosynthetic process"/>
    <property type="evidence" value="ECO:0007669"/>
    <property type="project" value="TreeGrafter"/>
</dbReference>
<accession>A0AAD0E375</accession>
<dbReference type="GO" id="GO:0005829">
    <property type="term" value="C:cytosol"/>
    <property type="evidence" value="ECO:0007669"/>
    <property type="project" value="TreeGrafter"/>
</dbReference>
<dbReference type="InterPro" id="IPR009081">
    <property type="entry name" value="PP-bd_ACP"/>
</dbReference>
<proteinExistence type="predicted"/>
<evidence type="ECO:0000256" key="1">
    <source>
        <dbReference type="ARBA" id="ARBA00003180"/>
    </source>
</evidence>
<dbReference type="Pfam" id="PF00550">
    <property type="entry name" value="PP-binding"/>
    <property type="match status" value="1"/>
</dbReference>
<evidence type="ECO:0000313" key="10">
    <source>
        <dbReference type="EMBL" id="ASW93258.1"/>
    </source>
</evidence>
<dbReference type="GO" id="GO:0031177">
    <property type="term" value="F:phosphopantetheine binding"/>
    <property type="evidence" value="ECO:0007669"/>
    <property type="project" value="InterPro"/>
</dbReference>
<dbReference type="InterPro" id="IPR006162">
    <property type="entry name" value="Ppantetheine_attach_site"/>
</dbReference>
<evidence type="ECO:0000256" key="4">
    <source>
        <dbReference type="ARBA" id="ARBA00022553"/>
    </source>
</evidence>
<dbReference type="Proteomes" id="UP000216246">
    <property type="component" value="Plasmid pFLAC0026"/>
</dbReference>
<feature type="coiled-coil region" evidence="8">
    <location>
        <begin position="38"/>
        <end position="65"/>
    </location>
</feature>
<name>A0AAD0E375_9MYCO</name>
<keyword evidence="6" id="KW-0443">Lipid metabolism</keyword>
<feature type="domain" description="Carrier" evidence="9">
    <location>
        <begin position="202"/>
        <end position="278"/>
    </location>
</feature>
<dbReference type="InterPro" id="IPR003231">
    <property type="entry name" value="ACP"/>
</dbReference>
<keyword evidence="4" id="KW-0597">Phosphoprotein</keyword>
<dbReference type="InterPro" id="IPR020806">
    <property type="entry name" value="PKS_PP-bd"/>
</dbReference>
<sequence>MTENTIPEIPADDEFDRLLEQSSIGSPEARAVSDRVAAKRAEDLVRRLEGEDDNLDEELDEISIERMDNEFDDDIVEDEHANVTAGDDVSENDAVIVLSGLLGVVSVGEELNSESAVAATADSRLPDERIAALMESFFDREDAAILQTCDDRQPLPATPVTSAECVASAQASDEECRAEKTRQRLERLRAIQRRRKEILLRREILAALIDIVEETTGIAIDRDGLSPDATFADLGIDSMAGVEITKAIETRYDISISVDDWAELRTVNDVVTYCLQRLSDEPPAATEREIAAGAVCPEAAPRREYC</sequence>
<keyword evidence="7" id="KW-0275">Fatty acid biosynthesis</keyword>
<gene>
    <name evidence="10" type="ORF">CKJ54_24740</name>
</gene>
<dbReference type="PANTHER" id="PTHR20863:SF76">
    <property type="entry name" value="CARRIER DOMAIN-CONTAINING PROTEIN"/>
    <property type="match status" value="1"/>
</dbReference>
<evidence type="ECO:0000256" key="6">
    <source>
        <dbReference type="ARBA" id="ARBA00023098"/>
    </source>
</evidence>
<evidence type="ECO:0000256" key="3">
    <source>
        <dbReference type="ARBA" id="ARBA00022516"/>
    </source>
</evidence>
<evidence type="ECO:0000256" key="8">
    <source>
        <dbReference type="SAM" id="Coils"/>
    </source>
</evidence>
<evidence type="ECO:0000256" key="2">
    <source>
        <dbReference type="ARBA" id="ARBA00022450"/>
    </source>
</evidence>
<reference evidence="10 11" key="1">
    <citation type="submission" date="2017-08" db="EMBL/GenBank/DDBJ databases">
        <title>Phylogentic analysis of Mycobacterium avium complex whole genomes.</title>
        <authorList>
            <person name="Caverly L.J."/>
            <person name="Spilker T."/>
            <person name="LiPuma J."/>
        </authorList>
    </citation>
    <scope>NUCLEOTIDE SEQUENCE [LARGE SCALE GENOMIC DNA]</scope>
    <source>
        <strain evidence="10 11">FLAC0026</strain>
        <plasmid evidence="11">pflac0026</plasmid>
    </source>
</reference>
<evidence type="ECO:0000256" key="5">
    <source>
        <dbReference type="ARBA" id="ARBA00022832"/>
    </source>
</evidence>
<dbReference type="PROSITE" id="PS00012">
    <property type="entry name" value="PHOSPHOPANTETHEINE"/>
    <property type="match status" value="1"/>
</dbReference>
<dbReference type="PROSITE" id="PS50075">
    <property type="entry name" value="CARRIER"/>
    <property type="match status" value="1"/>
</dbReference>
<dbReference type="Gene3D" id="1.10.1200.10">
    <property type="entry name" value="ACP-like"/>
    <property type="match status" value="1"/>
</dbReference>
<keyword evidence="2" id="KW-0596">Phosphopantetheine</keyword>
<geneLocation type="plasmid" evidence="11">
    <name>pflac0026</name>
</geneLocation>
<keyword evidence="8" id="KW-0175">Coiled coil</keyword>
<dbReference type="RefSeq" id="WP_095578342.1">
    <property type="nucleotide sequence ID" value="NZ_CP023148.1"/>
</dbReference>
<dbReference type="KEGG" id="mmal:CKJ54_24740"/>
<dbReference type="SUPFAM" id="SSF47336">
    <property type="entry name" value="ACP-like"/>
    <property type="match status" value="1"/>
</dbReference>
<dbReference type="PANTHER" id="PTHR20863">
    <property type="entry name" value="ACYL CARRIER PROTEIN"/>
    <property type="match status" value="1"/>
</dbReference>
<evidence type="ECO:0000256" key="7">
    <source>
        <dbReference type="ARBA" id="ARBA00023160"/>
    </source>
</evidence>
<dbReference type="GO" id="GO:0000035">
    <property type="term" value="F:acyl binding"/>
    <property type="evidence" value="ECO:0007669"/>
    <property type="project" value="TreeGrafter"/>
</dbReference>
<comment type="function">
    <text evidence="1">Carrier of the growing fatty acid chain in fatty acid biosynthesis.</text>
</comment>
<keyword evidence="3" id="KW-0444">Lipid biosynthesis</keyword>
<keyword evidence="5" id="KW-0276">Fatty acid metabolism</keyword>
<dbReference type="EMBL" id="CP023148">
    <property type="protein sequence ID" value="ASW93258.1"/>
    <property type="molecule type" value="Genomic_DNA"/>
</dbReference>
<keyword evidence="10" id="KW-0614">Plasmid</keyword>
<evidence type="ECO:0000259" key="9">
    <source>
        <dbReference type="PROSITE" id="PS50075"/>
    </source>
</evidence>
<protein>
    <recommendedName>
        <fullName evidence="9">Carrier domain-containing protein</fullName>
    </recommendedName>
</protein>